<keyword evidence="6" id="KW-0175">Coiled coil</keyword>
<dbReference type="PANTHER" id="PTHR46699:SF4">
    <property type="entry name" value="SERINE_THREONINE-PROTEIN KINASE STN7, CHLOROPLASTIC"/>
    <property type="match status" value="1"/>
</dbReference>
<dbReference type="PROSITE" id="PS00108">
    <property type="entry name" value="PROTEIN_KINASE_ST"/>
    <property type="match status" value="1"/>
</dbReference>
<dbReference type="InterPro" id="IPR036517">
    <property type="entry name" value="FF_domain_sf"/>
</dbReference>
<protein>
    <submittedName>
        <fullName evidence="10">G11798 protein</fullName>
    </submittedName>
</protein>
<feature type="region of interest" description="Disordered" evidence="7">
    <location>
        <begin position="523"/>
        <end position="588"/>
    </location>
</feature>
<accession>A0ABP1GBF3</accession>
<feature type="compositionally biased region" description="Low complexity" evidence="7">
    <location>
        <begin position="637"/>
        <end position="648"/>
    </location>
</feature>
<dbReference type="PANTHER" id="PTHR46699">
    <property type="entry name" value="SERINE/THREONINE-PROTEIN KINASE STN8, CHLOROPLASTIC-RELATED"/>
    <property type="match status" value="1"/>
</dbReference>
<dbReference type="PROSITE" id="PS00107">
    <property type="entry name" value="PROTEIN_KINASE_ATP"/>
    <property type="match status" value="1"/>
</dbReference>
<dbReference type="InterPro" id="IPR008271">
    <property type="entry name" value="Ser/Thr_kinase_AS"/>
</dbReference>
<dbReference type="SMART" id="SM00441">
    <property type="entry name" value="FF"/>
    <property type="match status" value="3"/>
</dbReference>
<evidence type="ECO:0000256" key="1">
    <source>
        <dbReference type="ARBA" id="ARBA00022679"/>
    </source>
</evidence>
<dbReference type="Proteomes" id="UP001497392">
    <property type="component" value="Unassembled WGS sequence"/>
</dbReference>
<dbReference type="PROSITE" id="PS50011">
    <property type="entry name" value="PROTEIN_KINASE_DOM"/>
    <property type="match status" value="1"/>
</dbReference>
<dbReference type="Gene3D" id="3.30.200.20">
    <property type="entry name" value="Phosphorylase Kinase, domain 1"/>
    <property type="match status" value="1"/>
</dbReference>
<dbReference type="Gene3D" id="1.10.10.440">
    <property type="entry name" value="FF domain"/>
    <property type="match status" value="3"/>
</dbReference>
<feature type="region of interest" description="Disordered" evidence="7">
    <location>
        <begin position="631"/>
        <end position="662"/>
    </location>
</feature>
<dbReference type="SUPFAM" id="SSF56112">
    <property type="entry name" value="Protein kinase-like (PK-like)"/>
    <property type="match status" value="1"/>
</dbReference>
<dbReference type="InterPro" id="IPR002713">
    <property type="entry name" value="FF_domain"/>
</dbReference>
<evidence type="ECO:0000259" key="8">
    <source>
        <dbReference type="PROSITE" id="PS50011"/>
    </source>
</evidence>
<feature type="binding site" evidence="5">
    <location>
        <position position="78"/>
    </location>
    <ligand>
        <name>ATP</name>
        <dbReference type="ChEBI" id="CHEBI:30616"/>
    </ligand>
</feature>
<feature type="region of interest" description="Disordered" evidence="7">
    <location>
        <begin position="1"/>
        <end position="20"/>
    </location>
</feature>
<sequence>MNAGRLLKGRPTLSVRPSERRLRPRHRLVVRAGILTATGPKFAAEEVLVKGTLGEGSYGQVFEGALSRNGATERVVLKRVKTRVEGAEEMGQMELLLNVYASQKARGAIANFMGHIEVQPEESNYRLTPGLWLVWKYEGCRTLSYYLKRRDCLQALARDLAVPEKAVVATVMKQIFECLTALHNAGVVHRDVKPLNLILSEEERRFKLIDLGAAADLRNGTNYAPDESIMDPSYCPPEQYCLPTSAPHLGRQLAPLKLAISPLLWSRHKPDCFDSYSTGLVLMQLAVPKLRSSSGLKAFSKALQAYRCDLEAWRERERLSPAQTALLDAEDGAGWDLAQALLRPRKLEVLDNGGVEFTNEGSGARLRVFAALKHRFMKQAAVPGSQLADSIAWGGKEGMQDRQARSKESLTDAAVSIWKRAASKLFDLEAKIVTQADALEVQTTKVKKLQEDIEQPRGRLRAELEAELAQEAGALSGMQAQLTSLTRDFTATSAAAQRTLKGLFGRRPAKPVVDVDAVPTAQLRPGYGASAGASRSDMPPSMQRLEPDEAEAAIVKKPRASRKERVQPAKAAAPQEPSPEPESKSSGKGAGNFFAGAAVNGLYTGLKFTGLAVRVASGLAASISKDAEAAMARSRSAQQEQQDTAEQAEPPKAVSSSRPTRRTSMAFMEMLRGARDPPIEAESTWGQVAPQFAGDRRFEAVAEEQRRQMFDTFLEALIKVEEARAQRRHERAAADFKVLLRDLGMSAGTEWRAVEKQLRDLDMDTSGVLEQKERQRLFLEVRGELAAEQGFKTLLESAPEISAGTSWPLAKRQIWSDPRFDAVPEPKRKELFQEYCAVLSEVDAYNAANAAKQAAQERAAMAAQKAEATGMLGTLQDEQARLKAEYDRMETKLKEMEARLKSKEATMYESDGVAAKVARDRQGNFVFQFDKDRAASMGMNGSTNGKHRM</sequence>
<keyword evidence="1" id="KW-0808">Transferase</keyword>
<name>A0ABP1GBF3_9CHLO</name>
<evidence type="ECO:0000313" key="10">
    <source>
        <dbReference type="EMBL" id="CAL5228632.1"/>
    </source>
</evidence>
<dbReference type="InterPro" id="IPR000719">
    <property type="entry name" value="Prot_kinase_dom"/>
</dbReference>
<evidence type="ECO:0000256" key="5">
    <source>
        <dbReference type="PROSITE-ProRule" id="PRU10141"/>
    </source>
</evidence>
<evidence type="ECO:0000256" key="7">
    <source>
        <dbReference type="SAM" id="MobiDB-lite"/>
    </source>
</evidence>
<keyword evidence="4 5" id="KW-0067">ATP-binding</keyword>
<reference evidence="10 11" key="1">
    <citation type="submission" date="2024-06" db="EMBL/GenBank/DDBJ databases">
        <authorList>
            <person name="Kraege A."/>
            <person name="Thomma B."/>
        </authorList>
    </citation>
    <scope>NUCLEOTIDE SEQUENCE [LARGE SCALE GENOMIC DNA]</scope>
</reference>
<organism evidence="10 11">
    <name type="scientific">Coccomyxa viridis</name>
    <dbReference type="NCBI Taxonomy" id="1274662"/>
    <lineage>
        <taxon>Eukaryota</taxon>
        <taxon>Viridiplantae</taxon>
        <taxon>Chlorophyta</taxon>
        <taxon>core chlorophytes</taxon>
        <taxon>Trebouxiophyceae</taxon>
        <taxon>Trebouxiophyceae incertae sedis</taxon>
        <taxon>Coccomyxaceae</taxon>
        <taxon>Coccomyxa</taxon>
    </lineage>
</organism>
<dbReference type="Pfam" id="PF01846">
    <property type="entry name" value="FF"/>
    <property type="match status" value="2"/>
</dbReference>
<gene>
    <name evidence="10" type="primary">g11798</name>
    <name evidence="10" type="ORF">VP750_LOCUS10538</name>
</gene>
<feature type="domain" description="Protein kinase" evidence="8">
    <location>
        <begin position="47"/>
        <end position="377"/>
    </location>
</feature>
<dbReference type="PROSITE" id="PS51676">
    <property type="entry name" value="FF"/>
    <property type="match status" value="1"/>
</dbReference>
<proteinExistence type="predicted"/>
<dbReference type="Pfam" id="PF00069">
    <property type="entry name" value="Pkinase"/>
    <property type="match status" value="1"/>
</dbReference>
<dbReference type="InterPro" id="IPR011009">
    <property type="entry name" value="Kinase-like_dom_sf"/>
</dbReference>
<dbReference type="SMART" id="SM00220">
    <property type="entry name" value="S_TKc"/>
    <property type="match status" value="1"/>
</dbReference>
<dbReference type="SUPFAM" id="SSF81698">
    <property type="entry name" value="FF domain"/>
    <property type="match status" value="3"/>
</dbReference>
<evidence type="ECO:0000256" key="6">
    <source>
        <dbReference type="SAM" id="Coils"/>
    </source>
</evidence>
<dbReference type="InterPro" id="IPR017441">
    <property type="entry name" value="Protein_kinase_ATP_BS"/>
</dbReference>
<dbReference type="Gene3D" id="1.10.510.10">
    <property type="entry name" value="Transferase(Phosphotransferase) domain 1"/>
    <property type="match status" value="1"/>
</dbReference>
<keyword evidence="3" id="KW-0418">Kinase</keyword>
<comment type="caution">
    <text evidence="10">The sequence shown here is derived from an EMBL/GenBank/DDBJ whole genome shotgun (WGS) entry which is preliminary data.</text>
</comment>
<evidence type="ECO:0000259" key="9">
    <source>
        <dbReference type="PROSITE" id="PS51676"/>
    </source>
</evidence>
<keyword evidence="11" id="KW-1185">Reference proteome</keyword>
<evidence type="ECO:0000256" key="2">
    <source>
        <dbReference type="ARBA" id="ARBA00022741"/>
    </source>
</evidence>
<dbReference type="EMBL" id="CAXHTA020000019">
    <property type="protein sequence ID" value="CAL5228632.1"/>
    <property type="molecule type" value="Genomic_DNA"/>
</dbReference>
<feature type="domain" description="FF" evidence="9">
    <location>
        <begin position="782"/>
        <end position="838"/>
    </location>
</feature>
<keyword evidence="2 5" id="KW-0547">Nucleotide-binding</keyword>
<evidence type="ECO:0000256" key="4">
    <source>
        <dbReference type="ARBA" id="ARBA00022840"/>
    </source>
</evidence>
<evidence type="ECO:0000313" key="11">
    <source>
        <dbReference type="Proteomes" id="UP001497392"/>
    </source>
</evidence>
<evidence type="ECO:0000256" key="3">
    <source>
        <dbReference type="ARBA" id="ARBA00022777"/>
    </source>
</evidence>
<feature type="coiled-coil region" evidence="6">
    <location>
        <begin position="845"/>
        <end position="906"/>
    </location>
</feature>